<organism evidence="2 3">
    <name type="scientific">Strongyloides papillosus</name>
    <name type="common">Intestinal threadworm</name>
    <dbReference type="NCBI Taxonomy" id="174720"/>
    <lineage>
        <taxon>Eukaryota</taxon>
        <taxon>Metazoa</taxon>
        <taxon>Ecdysozoa</taxon>
        <taxon>Nematoda</taxon>
        <taxon>Chromadorea</taxon>
        <taxon>Rhabditida</taxon>
        <taxon>Tylenchina</taxon>
        <taxon>Panagrolaimomorpha</taxon>
        <taxon>Strongyloidoidea</taxon>
        <taxon>Strongyloididae</taxon>
        <taxon>Strongyloides</taxon>
    </lineage>
</organism>
<feature type="transmembrane region" description="Helical" evidence="1">
    <location>
        <begin position="100"/>
        <end position="124"/>
    </location>
</feature>
<dbReference type="AlphaFoldDB" id="A0A0N5BR96"/>
<feature type="transmembrane region" description="Helical" evidence="1">
    <location>
        <begin position="161"/>
        <end position="187"/>
    </location>
</feature>
<reference evidence="3" key="1">
    <citation type="submission" date="2017-02" db="UniProtKB">
        <authorList>
            <consortium name="WormBaseParasite"/>
        </authorList>
    </citation>
    <scope>IDENTIFICATION</scope>
</reference>
<sequence>MYRRDPIQDQRYYHHKNDIRKKKKDSIALCCCNIKDGSMTVAIWSSIYALCLLFLFGWQTGVLSQCSEVTMAQANLKCEYYCPCVGASTARTSRIIEGLFIIQIICLIVAFFLLFASLALIYGVHNVSRYLIWPWFPCMISSILTSTAYCIIWWVGDVRDYWLAITICLIILQFINAYCFVVIIVFYGRTGKDGLLRDEYIGGQPVQDVYGGNDEDDYEEEVKDYPPPTKDITYDKGKLDYYNDRQFIEDDKIKRESLERRKRHGPGNGEEHDKVSEVKTTICHCSKCRRGRGERHHKESRRKRQYSCCEEESNNGTDTTYYDKKRYHYDDRSCTCKYSHRKSTICSYCRDYRRRQRKKKYRGYKPHTSTIPKHLFYSDVQRGKKTPQLGDNLMIPQNIFIPKTTGPEVDEKGNPVVNKYVIDSEFTFNY</sequence>
<keyword evidence="1" id="KW-0812">Transmembrane</keyword>
<dbReference type="WBParaSite" id="SPAL_0000839900.1">
    <property type="protein sequence ID" value="SPAL_0000839900.1"/>
    <property type="gene ID" value="SPAL_0000839900"/>
</dbReference>
<feature type="transmembrane region" description="Helical" evidence="1">
    <location>
        <begin position="41"/>
        <end position="58"/>
    </location>
</feature>
<evidence type="ECO:0000313" key="3">
    <source>
        <dbReference type="WBParaSite" id="SPAL_0000839900.1"/>
    </source>
</evidence>
<feature type="transmembrane region" description="Helical" evidence="1">
    <location>
        <begin position="131"/>
        <end position="155"/>
    </location>
</feature>
<dbReference type="Proteomes" id="UP000046392">
    <property type="component" value="Unplaced"/>
</dbReference>
<protein>
    <submittedName>
        <fullName evidence="3">MARVEL domain-containing protein</fullName>
    </submittedName>
</protein>
<accession>A0A0N5BR96</accession>
<proteinExistence type="predicted"/>
<keyword evidence="2" id="KW-1185">Reference proteome</keyword>
<evidence type="ECO:0000313" key="2">
    <source>
        <dbReference type="Proteomes" id="UP000046392"/>
    </source>
</evidence>
<dbReference type="PANTHER" id="PTHR36694">
    <property type="entry name" value="PASIFLORA 1, ISOFORM A-RELATED"/>
    <property type="match status" value="1"/>
</dbReference>
<name>A0A0N5BR96_STREA</name>
<evidence type="ECO:0000256" key="1">
    <source>
        <dbReference type="SAM" id="Phobius"/>
    </source>
</evidence>
<keyword evidence="1" id="KW-0472">Membrane</keyword>
<dbReference type="PANTHER" id="PTHR36694:SF11">
    <property type="entry name" value="LP21121P-RELATED"/>
    <property type="match status" value="1"/>
</dbReference>
<keyword evidence="1" id="KW-1133">Transmembrane helix</keyword>